<evidence type="ECO:0000256" key="7">
    <source>
        <dbReference type="SAM" id="SignalP"/>
    </source>
</evidence>
<accession>A0ABR5J8Y2</accession>
<feature type="transmembrane region" description="Helical" evidence="6">
    <location>
        <begin position="259"/>
        <end position="279"/>
    </location>
</feature>
<feature type="non-terminal residue" evidence="9">
    <location>
        <position position="1"/>
    </location>
</feature>
<protein>
    <submittedName>
        <fullName evidence="9">Transporter</fullName>
    </submittedName>
</protein>
<dbReference type="PANTHER" id="PTHR43124:SF3">
    <property type="entry name" value="CHLORAMPHENICOL EFFLUX PUMP RV0191"/>
    <property type="match status" value="1"/>
</dbReference>
<keyword evidence="4 6" id="KW-1133">Transmembrane helix</keyword>
<feature type="transmembrane region" description="Helical" evidence="6">
    <location>
        <begin position="223"/>
        <end position="247"/>
    </location>
</feature>
<dbReference type="Pfam" id="PF07690">
    <property type="entry name" value="MFS_1"/>
    <property type="match status" value="1"/>
</dbReference>
<dbReference type="InterPro" id="IPR050189">
    <property type="entry name" value="MFS_Efflux_Transporters"/>
</dbReference>
<dbReference type="Proteomes" id="UP000037020">
    <property type="component" value="Unassembled WGS sequence"/>
</dbReference>
<comment type="subcellular location">
    <subcellularLocation>
        <location evidence="1">Cell membrane</location>
        <topology evidence="1">Multi-pass membrane protein</topology>
    </subcellularLocation>
</comment>
<evidence type="ECO:0000256" key="2">
    <source>
        <dbReference type="ARBA" id="ARBA00022475"/>
    </source>
</evidence>
<feature type="transmembrane region" description="Helical" evidence="6">
    <location>
        <begin position="27"/>
        <end position="48"/>
    </location>
</feature>
<evidence type="ECO:0000259" key="8">
    <source>
        <dbReference type="PROSITE" id="PS50850"/>
    </source>
</evidence>
<keyword evidence="2" id="KW-1003">Cell membrane</keyword>
<evidence type="ECO:0000256" key="4">
    <source>
        <dbReference type="ARBA" id="ARBA00022989"/>
    </source>
</evidence>
<dbReference type="EMBL" id="LGUT01000975">
    <property type="protein sequence ID" value="KOG89898.1"/>
    <property type="molecule type" value="Genomic_DNA"/>
</dbReference>
<organism evidence="9 10">
    <name type="scientific">Streptomyces varsoviensis</name>
    <dbReference type="NCBI Taxonomy" id="67373"/>
    <lineage>
        <taxon>Bacteria</taxon>
        <taxon>Bacillati</taxon>
        <taxon>Actinomycetota</taxon>
        <taxon>Actinomycetes</taxon>
        <taxon>Kitasatosporales</taxon>
        <taxon>Streptomycetaceae</taxon>
        <taxon>Streptomyces</taxon>
    </lineage>
</organism>
<feature type="transmembrane region" description="Helical" evidence="6">
    <location>
        <begin position="90"/>
        <end position="110"/>
    </location>
</feature>
<dbReference type="PROSITE" id="PS50850">
    <property type="entry name" value="MFS"/>
    <property type="match status" value="1"/>
</dbReference>
<feature type="transmembrane region" description="Helical" evidence="6">
    <location>
        <begin position="166"/>
        <end position="187"/>
    </location>
</feature>
<proteinExistence type="predicted"/>
<gene>
    <name evidence="9" type="ORF">ADK38_11670</name>
</gene>
<dbReference type="PANTHER" id="PTHR43124">
    <property type="entry name" value="PURINE EFFLUX PUMP PBUE"/>
    <property type="match status" value="1"/>
</dbReference>
<feature type="transmembrane region" description="Helical" evidence="6">
    <location>
        <begin position="199"/>
        <end position="217"/>
    </location>
</feature>
<feature type="transmembrane region" description="Helical" evidence="6">
    <location>
        <begin position="131"/>
        <end position="154"/>
    </location>
</feature>
<dbReference type="SUPFAM" id="SSF103473">
    <property type="entry name" value="MFS general substrate transporter"/>
    <property type="match status" value="1"/>
</dbReference>
<evidence type="ECO:0000256" key="1">
    <source>
        <dbReference type="ARBA" id="ARBA00004651"/>
    </source>
</evidence>
<keyword evidence="3 6" id="KW-0812">Transmembrane</keyword>
<feature type="transmembrane region" description="Helical" evidence="6">
    <location>
        <begin position="285"/>
        <end position="308"/>
    </location>
</feature>
<keyword evidence="5 6" id="KW-0472">Membrane</keyword>
<name>A0ABR5J8Y2_9ACTN</name>
<dbReference type="Gene3D" id="1.20.1250.20">
    <property type="entry name" value="MFS general substrate transporter like domains"/>
    <property type="match status" value="1"/>
</dbReference>
<evidence type="ECO:0000256" key="3">
    <source>
        <dbReference type="ARBA" id="ARBA00022692"/>
    </source>
</evidence>
<evidence type="ECO:0000313" key="9">
    <source>
        <dbReference type="EMBL" id="KOG89898.1"/>
    </source>
</evidence>
<dbReference type="InterPro" id="IPR036259">
    <property type="entry name" value="MFS_trans_sf"/>
</dbReference>
<sequence>LLFCGLIALLLVANAGSALAPNFAVLLAARVLVGVSIGGVWSIVASLVVRLVPERNAGTATSLAFSGIAVASVLGVPAGTQLGEVADWRAGFTAMAALSALVLAALWLTMPPLPVTRPARLDDVPALLRDARVRGALVVTLALVTGHFAAYTYIRPVLEDVSGSTPTLISALLLGYGLAGVVSNFLAGAAATRDARRTLLALTALLAAAVLLAPLLGRTVPGAVALVVAWGLGYGGVSVTAQTWLLALAPQARESASSLFVAVFNAAIALGALVGGRVLDAFSLTAVLWCGGALAALALLAMTLSAGARRGRDRAVLRA</sequence>
<evidence type="ECO:0000313" key="10">
    <source>
        <dbReference type="Proteomes" id="UP000037020"/>
    </source>
</evidence>
<dbReference type="InterPro" id="IPR020846">
    <property type="entry name" value="MFS_dom"/>
</dbReference>
<dbReference type="InterPro" id="IPR011701">
    <property type="entry name" value="MFS"/>
</dbReference>
<keyword evidence="7" id="KW-0732">Signal</keyword>
<feature type="transmembrane region" description="Helical" evidence="6">
    <location>
        <begin position="60"/>
        <end position="78"/>
    </location>
</feature>
<keyword evidence="10" id="KW-1185">Reference proteome</keyword>
<evidence type="ECO:0000256" key="5">
    <source>
        <dbReference type="ARBA" id="ARBA00023136"/>
    </source>
</evidence>
<feature type="chain" id="PRO_5046697682" evidence="7">
    <location>
        <begin position="21"/>
        <end position="319"/>
    </location>
</feature>
<feature type="signal peptide" evidence="7">
    <location>
        <begin position="1"/>
        <end position="20"/>
    </location>
</feature>
<reference evidence="9 10" key="1">
    <citation type="submission" date="2015-07" db="EMBL/GenBank/DDBJ databases">
        <authorList>
            <person name="Ju K.-S."/>
            <person name="Doroghazi J.R."/>
            <person name="Metcalf W.W."/>
        </authorList>
    </citation>
    <scope>NUCLEOTIDE SEQUENCE [LARGE SCALE GENOMIC DNA]</scope>
    <source>
        <strain evidence="9 10">NRRL B-3589</strain>
    </source>
</reference>
<evidence type="ECO:0000256" key="6">
    <source>
        <dbReference type="SAM" id="Phobius"/>
    </source>
</evidence>
<comment type="caution">
    <text evidence="9">The sequence shown here is derived from an EMBL/GenBank/DDBJ whole genome shotgun (WGS) entry which is preliminary data.</text>
</comment>
<feature type="domain" description="Major facilitator superfamily (MFS) profile" evidence="8">
    <location>
        <begin position="1"/>
        <end position="310"/>
    </location>
</feature>
<dbReference type="CDD" id="cd17324">
    <property type="entry name" value="MFS_NepI_like"/>
    <property type="match status" value="1"/>
</dbReference>